<dbReference type="InterPro" id="IPR001667">
    <property type="entry name" value="DDH_dom"/>
</dbReference>
<comment type="catalytic activity">
    <reaction evidence="7">
        <text>diphosphate + H2O = 2 phosphate + H(+)</text>
        <dbReference type="Rhea" id="RHEA:24576"/>
        <dbReference type="ChEBI" id="CHEBI:15377"/>
        <dbReference type="ChEBI" id="CHEBI:15378"/>
        <dbReference type="ChEBI" id="CHEBI:33019"/>
        <dbReference type="ChEBI" id="CHEBI:43474"/>
        <dbReference type="EC" id="3.6.1.1"/>
    </reaction>
</comment>
<dbReference type="EMBL" id="QICD01000006">
    <property type="protein sequence ID" value="RNL46074.1"/>
    <property type="molecule type" value="Genomic_DNA"/>
</dbReference>
<keyword evidence="5" id="KW-0464">Manganese</keyword>
<comment type="caution">
    <text evidence="8">The sequence shown here is derived from an EMBL/GenBank/DDBJ whole genome shotgun (WGS) entry which is preliminary data.</text>
</comment>
<dbReference type="PANTHER" id="PTHR12112">
    <property type="entry name" value="BNIP - RELATED"/>
    <property type="match status" value="1"/>
</dbReference>
<dbReference type="SMART" id="SM00116">
    <property type="entry name" value="CBS"/>
    <property type="match status" value="2"/>
</dbReference>
<dbReference type="EC" id="3.6.1.1" evidence="2"/>
<evidence type="ECO:0000256" key="1">
    <source>
        <dbReference type="ARBA" id="ARBA00001936"/>
    </source>
</evidence>
<evidence type="ECO:0000313" key="8">
    <source>
        <dbReference type="EMBL" id="RNL46074.1"/>
    </source>
</evidence>
<dbReference type="Gene3D" id="3.10.310.20">
    <property type="entry name" value="DHHA2 domain"/>
    <property type="match status" value="1"/>
</dbReference>
<dbReference type="RefSeq" id="WP_114568004.1">
    <property type="nucleotide sequence ID" value="NZ_QICD01000006.1"/>
</dbReference>
<keyword evidence="3" id="KW-0479">Metal-binding</keyword>
<organism evidence="8 9">
    <name type="scientific">Paraeggerthella hongkongensis</name>
    <dbReference type="NCBI Taxonomy" id="230658"/>
    <lineage>
        <taxon>Bacteria</taxon>
        <taxon>Bacillati</taxon>
        <taxon>Actinomycetota</taxon>
        <taxon>Coriobacteriia</taxon>
        <taxon>Eggerthellales</taxon>
        <taxon>Eggerthellaceae</taxon>
        <taxon>Paraeggerthella</taxon>
    </lineage>
</organism>
<dbReference type="GO" id="GO:0004427">
    <property type="term" value="F:inorganic diphosphate phosphatase activity"/>
    <property type="evidence" value="ECO:0007669"/>
    <property type="project" value="UniProtKB-EC"/>
</dbReference>
<dbReference type="InterPro" id="IPR046342">
    <property type="entry name" value="CBS_dom_sf"/>
</dbReference>
<protein>
    <recommendedName>
        <fullName evidence="2">inorganic diphosphatase</fullName>
        <ecNumber evidence="2">3.6.1.1</ecNumber>
    </recommendedName>
    <alternativeName>
        <fullName evidence="6">Pyrophosphate phospho-hydrolase</fullName>
    </alternativeName>
</protein>
<evidence type="ECO:0000256" key="5">
    <source>
        <dbReference type="ARBA" id="ARBA00023211"/>
    </source>
</evidence>
<dbReference type="InterPro" id="IPR000644">
    <property type="entry name" value="CBS_dom"/>
</dbReference>
<dbReference type="Pfam" id="PF00571">
    <property type="entry name" value="CBS"/>
    <property type="match status" value="2"/>
</dbReference>
<dbReference type="NCBIfam" id="NF011449">
    <property type="entry name" value="PRK14869.2-5"/>
    <property type="match status" value="1"/>
</dbReference>
<dbReference type="InterPro" id="IPR038222">
    <property type="entry name" value="DHHA2_dom_sf"/>
</dbReference>
<dbReference type="Pfam" id="PF01368">
    <property type="entry name" value="DHH"/>
    <property type="match status" value="1"/>
</dbReference>
<dbReference type="Pfam" id="PF02833">
    <property type="entry name" value="DHHA2"/>
    <property type="match status" value="1"/>
</dbReference>
<dbReference type="PROSITE" id="PS51371">
    <property type="entry name" value="CBS"/>
    <property type="match status" value="2"/>
</dbReference>
<dbReference type="GO" id="GO:0005737">
    <property type="term" value="C:cytoplasm"/>
    <property type="evidence" value="ECO:0007669"/>
    <property type="project" value="InterPro"/>
</dbReference>
<reference evidence="9" key="1">
    <citation type="submission" date="2018-05" db="EMBL/GenBank/DDBJ databases">
        <title>Genome Sequencing of selected type strains of the family Eggerthellaceae.</title>
        <authorList>
            <person name="Danylec N."/>
            <person name="Stoll D.A."/>
            <person name="Doetsch A."/>
            <person name="Huch M."/>
        </authorList>
    </citation>
    <scope>NUCLEOTIDE SEQUENCE [LARGE SCALE GENOMIC DNA]</scope>
    <source>
        <strain evidence="9">DSM 16106</strain>
    </source>
</reference>
<name>A0A369L579_9ACTN</name>
<dbReference type="PANTHER" id="PTHR12112:SF22">
    <property type="entry name" value="MANGANESE-DEPENDENT INORGANIC PYROPHOSPHATASE-RELATED"/>
    <property type="match status" value="1"/>
</dbReference>
<keyword evidence="9" id="KW-1185">Reference proteome</keyword>
<dbReference type="Gene3D" id="3.90.1640.10">
    <property type="entry name" value="inorganic pyrophosphatase (n-terminal core)"/>
    <property type="match status" value="2"/>
</dbReference>
<gene>
    <name evidence="8" type="ORF">DMP08_05075</name>
</gene>
<dbReference type="OrthoDB" id="9766150at2"/>
<dbReference type="InterPro" id="IPR004097">
    <property type="entry name" value="DHHA2"/>
</dbReference>
<evidence type="ECO:0000313" key="9">
    <source>
        <dbReference type="Proteomes" id="UP000278632"/>
    </source>
</evidence>
<accession>A0A369L579</accession>
<dbReference type="InterPro" id="IPR038763">
    <property type="entry name" value="DHH_sf"/>
</dbReference>
<comment type="cofactor">
    <cofactor evidence="1">
        <name>Mn(2+)</name>
        <dbReference type="ChEBI" id="CHEBI:29035"/>
    </cofactor>
</comment>
<dbReference type="CDD" id="cd02205">
    <property type="entry name" value="CBS_pair_SF"/>
    <property type="match status" value="1"/>
</dbReference>
<dbReference type="SMART" id="SM01131">
    <property type="entry name" value="DHHA2"/>
    <property type="match status" value="1"/>
</dbReference>
<evidence type="ECO:0000256" key="3">
    <source>
        <dbReference type="ARBA" id="ARBA00022723"/>
    </source>
</evidence>
<proteinExistence type="predicted"/>
<dbReference type="GO" id="GO:0046872">
    <property type="term" value="F:metal ion binding"/>
    <property type="evidence" value="ECO:0007669"/>
    <property type="project" value="UniProtKB-KW"/>
</dbReference>
<dbReference type="AlphaFoldDB" id="A0A369L579"/>
<dbReference type="SUPFAM" id="SSF54631">
    <property type="entry name" value="CBS-domain pair"/>
    <property type="match status" value="1"/>
</dbReference>
<evidence type="ECO:0000256" key="4">
    <source>
        <dbReference type="ARBA" id="ARBA00022801"/>
    </source>
</evidence>
<evidence type="ECO:0000256" key="7">
    <source>
        <dbReference type="ARBA" id="ARBA00047820"/>
    </source>
</evidence>
<keyword evidence="4" id="KW-0378">Hydrolase</keyword>
<dbReference type="SUPFAM" id="SSF64182">
    <property type="entry name" value="DHH phosphoesterases"/>
    <property type="match status" value="1"/>
</dbReference>
<dbReference type="Gene3D" id="3.10.580.10">
    <property type="entry name" value="CBS-domain"/>
    <property type="match status" value="1"/>
</dbReference>
<evidence type="ECO:0000256" key="2">
    <source>
        <dbReference type="ARBA" id="ARBA00012146"/>
    </source>
</evidence>
<evidence type="ECO:0000256" key="6">
    <source>
        <dbReference type="ARBA" id="ARBA00032535"/>
    </source>
</evidence>
<dbReference type="Proteomes" id="UP000278632">
    <property type="component" value="Unassembled WGS sequence"/>
</dbReference>
<sequence>MPAPIIVVGHKNPDNDSISAAVGYAYLKNELEKRASGDADPKRVYVPARLGPMPPESAWILERSGLQAPEVVAHVHARVADVMTPNPISIGYDATLLEAGRLLRQHNVRALVVTNDDGTYRGLITTRMIAERYIAATDALEEGGANEMAVAGDLIASLGQKVADMTETDVLVLDKEGLLKEAIEDLMSSALREAVVLDDNDVAIGIVTRSDVAVRPRRKVVLVDHNETRQAANGIEEADVVEIIDHHRIADVMTVNPIQFLNLPVGSTATIVTLEFRRHGVEIPASIASVLLSAVMTDTVILKSPTTTDVDREQVKYLADIAGVDPTEFGLAVFKCRGGEDDMPVDKLVGADAKEFQIGDATVLIAQHETVDLPAVMKREQEIRDHMRQLRDDHGYEFVLLLVTDIVAEGSQFMCEGNRRIVNRVFGINCTGEGGTWMPGVLSRKKQVAAKILGA</sequence>